<dbReference type="SUPFAM" id="SSF50331">
    <property type="entry name" value="MOP-like"/>
    <property type="match status" value="1"/>
</dbReference>
<name>A0ABZ2RQ91_9BACT</name>
<keyword evidence="3 5" id="KW-0067">ATP-binding</keyword>
<dbReference type="InterPro" id="IPR003439">
    <property type="entry name" value="ABC_transporter-like_ATP-bd"/>
</dbReference>
<dbReference type="GO" id="GO:0005524">
    <property type="term" value="F:ATP binding"/>
    <property type="evidence" value="ECO:0007669"/>
    <property type="project" value="UniProtKB-KW"/>
</dbReference>
<dbReference type="InterPro" id="IPR012340">
    <property type="entry name" value="NA-bd_OB-fold"/>
</dbReference>
<feature type="domain" description="ABC transporter" evidence="4">
    <location>
        <begin position="29"/>
        <end position="632"/>
    </location>
</feature>
<accession>A0ABZ2RQ91</accession>
<dbReference type="Gene3D" id="3.40.50.300">
    <property type="entry name" value="P-loop containing nucleotide triphosphate hydrolases"/>
    <property type="match status" value="2"/>
</dbReference>
<proteinExistence type="predicted"/>
<dbReference type="InterPro" id="IPR027417">
    <property type="entry name" value="P-loop_NTPase"/>
</dbReference>
<dbReference type="Gene3D" id="2.40.50.100">
    <property type="match status" value="1"/>
</dbReference>
<organism evidence="5 6">
    <name type="scientific">[Mycoplasma] gypis</name>
    <dbReference type="NCBI Taxonomy" id="92404"/>
    <lineage>
        <taxon>Bacteria</taxon>
        <taxon>Bacillati</taxon>
        <taxon>Mycoplasmatota</taxon>
        <taxon>Mycoplasmoidales</taxon>
        <taxon>Metamycoplasmataceae</taxon>
        <taxon>Metamycoplasma</taxon>
    </lineage>
</organism>
<evidence type="ECO:0000259" key="4">
    <source>
        <dbReference type="PROSITE" id="PS50893"/>
    </source>
</evidence>
<dbReference type="PANTHER" id="PTHR43875">
    <property type="entry name" value="MALTODEXTRIN IMPORT ATP-BINDING PROTEIN MSMX"/>
    <property type="match status" value="1"/>
</dbReference>
<dbReference type="InterPro" id="IPR047641">
    <property type="entry name" value="ABC_transpr_MalK/UgpC-like"/>
</dbReference>
<evidence type="ECO:0000256" key="1">
    <source>
        <dbReference type="ARBA" id="ARBA00022448"/>
    </source>
</evidence>
<dbReference type="Pfam" id="PF00005">
    <property type="entry name" value="ABC_tran"/>
    <property type="match status" value="2"/>
</dbReference>
<dbReference type="InterPro" id="IPR017871">
    <property type="entry name" value="ABC_transporter-like_CS"/>
</dbReference>
<protein>
    <submittedName>
        <fullName evidence="5">ATP-binding cassette domain-containing protein</fullName>
    </submittedName>
</protein>
<dbReference type="PROSITE" id="PS00211">
    <property type="entry name" value="ABC_TRANSPORTER_1"/>
    <property type="match status" value="1"/>
</dbReference>
<evidence type="ECO:0000256" key="2">
    <source>
        <dbReference type="ARBA" id="ARBA00022741"/>
    </source>
</evidence>
<dbReference type="PROSITE" id="PS50893">
    <property type="entry name" value="ABC_TRANSPORTER_2"/>
    <property type="match status" value="1"/>
</dbReference>
<evidence type="ECO:0000313" key="6">
    <source>
        <dbReference type="Proteomes" id="UP001460679"/>
    </source>
</evidence>
<reference evidence="5" key="1">
    <citation type="submission" date="2024-03" db="EMBL/GenBank/DDBJ databases">
        <title>Complete genome sequence of Mycoplasma gypis type strain B1/T1.</title>
        <authorList>
            <person name="Spergser J."/>
        </authorList>
    </citation>
    <scope>NUCLEOTIDE SEQUENCE [LARGE SCALE GENOMIC DNA]</scope>
    <source>
        <strain evidence="5">B1/T1</strain>
    </source>
</reference>
<dbReference type="SUPFAM" id="SSF52540">
    <property type="entry name" value="P-loop containing nucleoside triphosphate hydrolases"/>
    <property type="match status" value="1"/>
</dbReference>
<dbReference type="PANTHER" id="PTHR43875:SF1">
    <property type="entry name" value="OSMOPROTECTIVE COMPOUNDS UPTAKE ATP-BINDING PROTEIN GGTA"/>
    <property type="match status" value="1"/>
</dbReference>
<dbReference type="Gene3D" id="2.40.50.140">
    <property type="entry name" value="Nucleic acid-binding proteins"/>
    <property type="match status" value="1"/>
</dbReference>
<dbReference type="SMART" id="SM00382">
    <property type="entry name" value="AAA"/>
    <property type="match status" value="1"/>
</dbReference>
<dbReference type="InterPro" id="IPR003593">
    <property type="entry name" value="AAA+_ATPase"/>
</dbReference>
<dbReference type="Proteomes" id="UP001460679">
    <property type="component" value="Chromosome"/>
</dbReference>
<keyword evidence="2" id="KW-0547">Nucleotide-binding</keyword>
<evidence type="ECO:0000313" key="5">
    <source>
        <dbReference type="EMBL" id="WXL28278.1"/>
    </source>
</evidence>
<evidence type="ECO:0000256" key="3">
    <source>
        <dbReference type="ARBA" id="ARBA00022840"/>
    </source>
</evidence>
<gene>
    <name evidence="5" type="ORF">WG616_02835</name>
</gene>
<dbReference type="InterPro" id="IPR008995">
    <property type="entry name" value="Mo/tungstate-bd_C_term_dom"/>
</dbReference>
<dbReference type="EMBL" id="CP148066">
    <property type="protein sequence ID" value="WXL28278.1"/>
    <property type="molecule type" value="Genomic_DNA"/>
</dbReference>
<keyword evidence="1" id="KW-0813">Transport</keyword>
<keyword evidence="6" id="KW-1185">Reference proteome</keyword>
<sequence>MPNNIDKAQEKIYQYSKERYIAKKTTPAIEIKNLVIDFGDAVAVDNVSFNIEEGELVTLLGPSGSGKSTTLNAISGLLRPSSGKIFFRGIDVTKYSPQQRELGLVFQNYALYPHMSVYDNIAFPLTNDEHWKSETIENSRIAQHKIYEKLLQYFKAQDNQLTELRKIFYMTIDNPKEGYKYLLELQSTKSNISEKSSNEFNRLQAKKIADSNTLTAKVINTSKEIRNQYNISKTVIDFSIDPEYLGAKEKEQQIINELNSEVSKFIETEKTLRAEEKQSIHAINGQILAEFEEIMAGWNSHLSSLELRKSANVLDKLKLKKLYAKYKKNELKLPLKLKIYEEQEKRLANIKKTVVDIRENYSTLMQNVFKEIQSIENRNIISHAFLKAYDKALYKIYKFEYSTSKQKNILTLATWESRYKYEKLLESKHKINDDIRATKQRNAKIKADIFEKYKSNMQLVFDSIFLSNKVKAKTFSGKIKELITKLPKSDQEEIHELAKDVLSISDAINRDVLEVAQKVEITKNLYKKPTQLSGGQQQRVAIARAIVKKPKILLLDEPLSNLDAKLRISTRKWIRQLQQESGITTVFVTHDQEEAMSISDRIVCMSTAQVQQIGSPMDLYERPTNEFVAKFLGMPEMTIVDADVVDGYVVINNTKIRKVKDYTKSKIRVGFRSETLSEMDNGFIKGTLKVVEYLGKEIQSQLELENLNTIANVYLTQKERYELGEVITLGVKKPEKLHLFDIETGKRVE</sequence>
<dbReference type="RefSeq" id="WP_205498140.1">
    <property type="nucleotide sequence ID" value="NZ_CP148066.1"/>
</dbReference>